<evidence type="ECO:0000313" key="2">
    <source>
        <dbReference type="EMBL" id="MBP2471895.1"/>
    </source>
</evidence>
<evidence type="ECO:0000313" key="3">
    <source>
        <dbReference type="Proteomes" id="UP001519363"/>
    </source>
</evidence>
<reference evidence="2 3" key="1">
    <citation type="submission" date="2021-03" db="EMBL/GenBank/DDBJ databases">
        <title>Sequencing the genomes of 1000 actinobacteria strains.</title>
        <authorList>
            <person name="Klenk H.-P."/>
        </authorList>
    </citation>
    <scope>NUCLEOTIDE SEQUENCE [LARGE SCALE GENOMIC DNA]</scope>
    <source>
        <strain evidence="2 3">DSM 44580</strain>
    </source>
</reference>
<keyword evidence="3" id="KW-1185">Reference proteome</keyword>
<protein>
    <submittedName>
        <fullName evidence="2">Uncharacterized protein</fullName>
    </submittedName>
</protein>
<sequence>MAGLRSPTAAPSGQVCQPLDRCSGPLPGSGGGPGDTALPIRPDPRKLLELAAVLGHLGDDVRALRAAVVARIHSLINLAPLIPPDLPLL</sequence>
<proteinExistence type="predicted"/>
<name>A0ABS5A863_9PSEU</name>
<feature type="region of interest" description="Disordered" evidence="1">
    <location>
        <begin position="1"/>
        <end position="41"/>
    </location>
</feature>
<accession>A0ABS5A863</accession>
<dbReference type="EMBL" id="JAGIOO010000001">
    <property type="protein sequence ID" value="MBP2471895.1"/>
    <property type="molecule type" value="Genomic_DNA"/>
</dbReference>
<organism evidence="2 3">
    <name type="scientific">Crossiella equi</name>
    <dbReference type="NCBI Taxonomy" id="130796"/>
    <lineage>
        <taxon>Bacteria</taxon>
        <taxon>Bacillati</taxon>
        <taxon>Actinomycetota</taxon>
        <taxon>Actinomycetes</taxon>
        <taxon>Pseudonocardiales</taxon>
        <taxon>Pseudonocardiaceae</taxon>
        <taxon>Crossiella</taxon>
    </lineage>
</organism>
<dbReference type="RefSeq" id="WP_086789239.1">
    <property type="nucleotide sequence ID" value="NZ_JAGIOO010000001.1"/>
</dbReference>
<comment type="caution">
    <text evidence="2">The sequence shown here is derived from an EMBL/GenBank/DDBJ whole genome shotgun (WGS) entry which is preliminary data.</text>
</comment>
<dbReference type="Proteomes" id="UP001519363">
    <property type="component" value="Unassembled WGS sequence"/>
</dbReference>
<gene>
    <name evidence="2" type="ORF">JOF53_000767</name>
</gene>
<evidence type="ECO:0000256" key="1">
    <source>
        <dbReference type="SAM" id="MobiDB-lite"/>
    </source>
</evidence>